<comment type="caution">
    <text evidence="1">The sequence shown here is derived from an EMBL/GenBank/DDBJ whole genome shotgun (WGS) entry which is preliminary data.</text>
</comment>
<dbReference type="RefSeq" id="WP_262538374.1">
    <property type="nucleotide sequence ID" value="NZ_JAJEQN010000010.1"/>
</dbReference>
<proteinExistence type="predicted"/>
<sequence length="126" mass="14476">MEKLICFQIENTREIERLASNMKIRVIKADASIYNETLDNIVNGKISSVNSTSSASISPLIADNQLPSDSILIFCDLSEKHLNRMLFELKSRKVQIDLKAILTPTNRKWTLRQLHDELKRERASFT</sequence>
<dbReference type="AlphaFoldDB" id="A0AAE3E2X3"/>
<dbReference type="EMBL" id="JAJEQN010000010">
    <property type="protein sequence ID" value="MCC2221084.1"/>
    <property type="molecule type" value="Genomic_DNA"/>
</dbReference>
<gene>
    <name evidence="1" type="ORF">LKD48_05405</name>
</gene>
<accession>A0AAE3E2X3</accession>
<protein>
    <submittedName>
        <fullName evidence="1">DUF3783 domain-containing protein</fullName>
    </submittedName>
</protein>
<dbReference type="Pfam" id="PF12646">
    <property type="entry name" value="DUF3783"/>
    <property type="match status" value="1"/>
</dbReference>
<evidence type="ECO:0000313" key="1">
    <source>
        <dbReference type="EMBL" id="MCC2221084.1"/>
    </source>
</evidence>
<evidence type="ECO:0000313" key="2">
    <source>
        <dbReference type="Proteomes" id="UP001198200"/>
    </source>
</evidence>
<name>A0AAE3E2X3_9FIRM</name>
<dbReference type="InterPro" id="IPR016621">
    <property type="entry name" value="UCP014543"/>
</dbReference>
<reference evidence="1 2" key="1">
    <citation type="submission" date="2021-10" db="EMBL/GenBank/DDBJ databases">
        <title>Anaerobic single-cell dispensing facilitates the cultivation of human gut bacteria.</title>
        <authorList>
            <person name="Afrizal A."/>
        </authorList>
    </citation>
    <scope>NUCLEOTIDE SEQUENCE [LARGE SCALE GENOMIC DNA]</scope>
    <source>
        <strain evidence="1 2">CLA-AA-H224</strain>
    </source>
</reference>
<organism evidence="1 2">
    <name type="scientific">Anthropogastromicrobium aceti</name>
    <dbReference type="NCBI Taxonomy" id="2981768"/>
    <lineage>
        <taxon>Bacteria</taxon>
        <taxon>Bacillati</taxon>
        <taxon>Bacillota</taxon>
        <taxon>Clostridia</taxon>
        <taxon>Lachnospirales</taxon>
        <taxon>Lachnospiraceae</taxon>
        <taxon>Anthropogastromicrobium</taxon>
    </lineage>
</organism>
<dbReference type="Proteomes" id="UP001198200">
    <property type="component" value="Unassembled WGS sequence"/>
</dbReference>
<keyword evidence="2" id="KW-1185">Reference proteome</keyword>